<evidence type="ECO:0000256" key="1">
    <source>
        <dbReference type="SAM" id="MobiDB-lite"/>
    </source>
</evidence>
<keyword evidence="2" id="KW-1185">Reference proteome</keyword>
<dbReference type="Proteomes" id="UP000046395">
    <property type="component" value="Unassembled WGS sequence"/>
</dbReference>
<organism evidence="2 3">
    <name type="scientific">Trichuris muris</name>
    <name type="common">Mouse whipworm</name>
    <dbReference type="NCBI Taxonomy" id="70415"/>
    <lineage>
        <taxon>Eukaryota</taxon>
        <taxon>Metazoa</taxon>
        <taxon>Ecdysozoa</taxon>
        <taxon>Nematoda</taxon>
        <taxon>Enoplea</taxon>
        <taxon>Dorylaimia</taxon>
        <taxon>Trichinellida</taxon>
        <taxon>Trichuridae</taxon>
        <taxon>Trichuris</taxon>
    </lineage>
</organism>
<dbReference type="WBParaSite" id="TMUE_2000006383.1">
    <property type="protein sequence ID" value="TMUE_2000006383.1"/>
    <property type="gene ID" value="WBGene00293649"/>
</dbReference>
<feature type="region of interest" description="Disordered" evidence="1">
    <location>
        <begin position="1"/>
        <end position="21"/>
    </location>
</feature>
<protein>
    <submittedName>
        <fullName evidence="3">Uncharacterized protein</fullName>
    </submittedName>
</protein>
<evidence type="ECO:0000313" key="3">
    <source>
        <dbReference type="WBParaSite" id="TMUE_2000006383.1"/>
    </source>
</evidence>
<name>A0A5S6QGP8_TRIMR</name>
<dbReference type="AlphaFoldDB" id="A0A5S6QGP8"/>
<proteinExistence type="predicted"/>
<reference evidence="3" key="1">
    <citation type="submission" date="2019-12" db="UniProtKB">
        <authorList>
            <consortium name="WormBaseParasite"/>
        </authorList>
    </citation>
    <scope>IDENTIFICATION</scope>
</reference>
<sequence length="121" mass="13221">MSWSVAQAHTPVSSRQEISPSRLGSAVLKKLLNRCEVSTKAEQHCQGGLPSAASLPCPRRLGDGVTPDCGTLPRVGASVRNACSRRRSLAGNNVYCHHLLPLLFRWIPAFDSNRWKTARDS</sequence>
<accession>A0A5S6QGP8</accession>
<feature type="compositionally biased region" description="Polar residues" evidence="1">
    <location>
        <begin position="1"/>
        <end position="19"/>
    </location>
</feature>
<evidence type="ECO:0000313" key="2">
    <source>
        <dbReference type="Proteomes" id="UP000046395"/>
    </source>
</evidence>